<keyword evidence="11" id="KW-1185">Reference proteome</keyword>
<evidence type="ECO:0000256" key="7">
    <source>
        <dbReference type="PROSITE-ProRule" id="PRU00339"/>
    </source>
</evidence>
<keyword evidence="4" id="KW-0833">Ubl conjugation pathway</keyword>
<evidence type="ECO:0000256" key="6">
    <source>
        <dbReference type="ARBA" id="ARBA00023306"/>
    </source>
</evidence>
<feature type="domain" description="Cdc23" evidence="9">
    <location>
        <begin position="185"/>
        <end position="375"/>
    </location>
</feature>
<dbReference type="Pfam" id="PF04049">
    <property type="entry name" value="ANAPC8"/>
    <property type="match status" value="1"/>
</dbReference>
<dbReference type="HOGENOM" id="CLU_018320_4_1_1"/>
<evidence type="ECO:0000256" key="4">
    <source>
        <dbReference type="ARBA" id="ARBA00022786"/>
    </source>
</evidence>
<sequence>MMGAAQEEVLALRDDWADASQAYEALSTAASALLDRGLMNAGQWALEQLACLTPPVPAPEPRLAQPGPISSTPARRSALSKNAVPQASTPAVGMGLGLTVATPNVSTMSGQFSTFAPSPLANPRHSFLSNPDRSREDSALEEHSSAYLEDSIHVRFKGSSSGHASEASSMRIGGWVGGALGAGPSEQKEVFYRLAKSQFDSHQLERCAWTLDRHQLDDDKSLFLKLYARFLASERELSDSGAIFPKIQGKLPAASPNLIQLLKHLVNPQDPFLLYLKGVIFKKLHKRLEATDCFVRSIIAFPYNWSAWTELSGCLGPDGLELVDIADLFPDSFMTTFFVEHHVRKSQRDDDDNLLRADCLLRLFPRSGYLITAQALTAHALMRHVQSAELFSQALEMEPYRTQGLVEYSNSLHLLREHGRLAELAHRFADIAMDDPAVCCLIGNYHNSRGERLRAIESFKRAIRLDMGFLVAWVLLGHEYVELKNSHAAAEMYRRALEIDPHDYRSWHGLGQVYELSEAWNYAVYYYRKAAAVKPYDPRIWLAIGSCYDKMHRPDEAAAAWKRQLSCNADVNETISSIERIIGLFERHDRHSEAAPWHRRLVGIVDRHLFSRKQGGAPMHAPKPGSSARKGKAPADPGAGDSMDLTDNAEPENQSALSANAAASAAAAATDDDCNSGQIDEEVAIGGFGRFARSYIIAAKWEMGLLPKPGHSMQTPSLDRRKSASTAAPDRFDSSLTDGEMLDVRYAPQPGSSSTVMAGERAGGGLYDETRGAEGNFALAYDYLQKVVIAGTEVTDEAEELLKQLDLRG</sequence>
<dbReference type="SMART" id="SM00028">
    <property type="entry name" value="TPR"/>
    <property type="match status" value="6"/>
</dbReference>
<dbReference type="RefSeq" id="XP_013241533.1">
    <property type="nucleotide sequence ID" value="XM_013386079.1"/>
</dbReference>
<dbReference type="GeneID" id="25266644"/>
<dbReference type="PROSITE" id="PS50005">
    <property type="entry name" value="TPR"/>
    <property type="match status" value="2"/>
</dbReference>
<dbReference type="PANTHER" id="PTHR12558:SF10">
    <property type="entry name" value="CELL DIVISION CYCLE PROTEIN 23 HOMOLOG"/>
    <property type="match status" value="1"/>
</dbReference>
<keyword evidence="6" id="KW-0131">Cell cycle</keyword>
<feature type="repeat" description="TPR" evidence="7">
    <location>
        <begin position="470"/>
        <end position="503"/>
    </location>
</feature>
<dbReference type="PANTHER" id="PTHR12558">
    <property type="entry name" value="CELL DIVISION CYCLE 16,23,27"/>
    <property type="match status" value="1"/>
</dbReference>
<dbReference type="InterPro" id="IPR011990">
    <property type="entry name" value="TPR-like_helical_dom_sf"/>
</dbReference>
<proteinExistence type="predicted"/>
<dbReference type="AlphaFoldDB" id="A0A066VQQ7"/>
<dbReference type="STRING" id="1037660.A0A066VQQ7"/>
<reference evidence="10 11" key="1">
    <citation type="submission" date="2014-05" db="EMBL/GenBank/DDBJ databases">
        <title>Draft genome sequence of a rare smut relative, Tilletiaria anomala UBC 951.</title>
        <authorList>
            <consortium name="DOE Joint Genome Institute"/>
            <person name="Toome M."/>
            <person name="Kuo A."/>
            <person name="Henrissat B."/>
            <person name="Lipzen A."/>
            <person name="Tritt A."/>
            <person name="Yoshinaga Y."/>
            <person name="Zane M."/>
            <person name="Barry K."/>
            <person name="Grigoriev I.V."/>
            <person name="Spatafora J.W."/>
            <person name="Aimea M.C."/>
        </authorList>
    </citation>
    <scope>NUCLEOTIDE SEQUENCE [LARGE SCALE GENOMIC DNA]</scope>
    <source>
        <strain evidence="10 11">UBC 951</strain>
    </source>
</reference>
<feature type="compositionally biased region" description="Polar residues" evidence="8">
    <location>
        <begin position="68"/>
        <end position="86"/>
    </location>
</feature>
<accession>A0A066VQQ7</accession>
<keyword evidence="2" id="KW-0677">Repeat</keyword>
<dbReference type="InterPro" id="IPR007192">
    <property type="entry name" value="APC8"/>
</dbReference>
<comment type="caution">
    <text evidence="10">The sequence shown here is derived from an EMBL/GenBank/DDBJ whole genome shotgun (WGS) entry which is preliminary data.</text>
</comment>
<feature type="region of interest" description="Disordered" evidence="8">
    <location>
        <begin position="58"/>
        <end position="86"/>
    </location>
</feature>
<dbReference type="Proteomes" id="UP000027361">
    <property type="component" value="Unassembled WGS sequence"/>
</dbReference>
<dbReference type="GO" id="GO:0051301">
    <property type="term" value="P:cell division"/>
    <property type="evidence" value="ECO:0007669"/>
    <property type="project" value="UniProtKB-KW"/>
</dbReference>
<feature type="repeat" description="TPR" evidence="7">
    <location>
        <begin position="504"/>
        <end position="537"/>
    </location>
</feature>
<evidence type="ECO:0000256" key="2">
    <source>
        <dbReference type="ARBA" id="ARBA00022737"/>
    </source>
</evidence>
<evidence type="ECO:0000256" key="3">
    <source>
        <dbReference type="ARBA" id="ARBA00022776"/>
    </source>
</evidence>
<dbReference type="GO" id="GO:0045842">
    <property type="term" value="P:positive regulation of mitotic metaphase/anaphase transition"/>
    <property type="evidence" value="ECO:0007669"/>
    <property type="project" value="TreeGrafter"/>
</dbReference>
<feature type="compositionally biased region" description="Basic and acidic residues" evidence="8">
    <location>
        <begin position="132"/>
        <end position="142"/>
    </location>
</feature>
<evidence type="ECO:0000256" key="1">
    <source>
        <dbReference type="ARBA" id="ARBA00022618"/>
    </source>
</evidence>
<evidence type="ECO:0000256" key="8">
    <source>
        <dbReference type="SAM" id="MobiDB-lite"/>
    </source>
</evidence>
<keyword evidence="1" id="KW-0132">Cell division</keyword>
<evidence type="ECO:0000313" key="10">
    <source>
        <dbReference type="EMBL" id="KDN40885.1"/>
    </source>
</evidence>
<dbReference type="Gene3D" id="1.25.40.10">
    <property type="entry name" value="Tetratricopeptide repeat domain"/>
    <property type="match status" value="2"/>
</dbReference>
<keyword evidence="3" id="KW-0498">Mitosis</keyword>
<organism evidence="10 11">
    <name type="scientific">Tilletiaria anomala (strain ATCC 24038 / CBS 436.72 / UBC 951)</name>
    <dbReference type="NCBI Taxonomy" id="1037660"/>
    <lineage>
        <taxon>Eukaryota</taxon>
        <taxon>Fungi</taxon>
        <taxon>Dikarya</taxon>
        <taxon>Basidiomycota</taxon>
        <taxon>Ustilaginomycotina</taxon>
        <taxon>Exobasidiomycetes</taxon>
        <taxon>Georgefischeriales</taxon>
        <taxon>Tilletiariaceae</taxon>
        <taxon>Tilletiaria</taxon>
    </lineage>
</organism>
<protein>
    <submittedName>
        <fullName evidence="10">TPR-like protein</fullName>
    </submittedName>
</protein>
<keyword evidence="5 7" id="KW-0802">TPR repeat</keyword>
<dbReference type="InterPro" id="IPR019734">
    <property type="entry name" value="TPR_rpt"/>
</dbReference>
<dbReference type="SUPFAM" id="SSF48452">
    <property type="entry name" value="TPR-like"/>
    <property type="match status" value="1"/>
</dbReference>
<dbReference type="EMBL" id="JMSN01000086">
    <property type="protein sequence ID" value="KDN40885.1"/>
    <property type="molecule type" value="Genomic_DNA"/>
</dbReference>
<dbReference type="GO" id="GO:0005680">
    <property type="term" value="C:anaphase-promoting complex"/>
    <property type="evidence" value="ECO:0007669"/>
    <property type="project" value="InterPro"/>
</dbReference>
<dbReference type="GO" id="GO:0016567">
    <property type="term" value="P:protein ubiquitination"/>
    <property type="evidence" value="ECO:0007669"/>
    <property type="project" value="TreeGrafter"/>
</dbReference>
<evidence type="ECO:0000313" key="11">
    <source>
        <dbReference type="Proteomes" id="UP000027361"/>
    </source>
</evidence>
<dbReference type="InParanoid" id="A0A066VQQ7"/>
<feature type="region of interest" description="Disordered" evidence="8">
    <location>
        <begin position="613"/>
        <end position="660"/>
    </location>
</feature>
<dbReference type="GO" id="GO:0031145">
    <property type="term" value="P:anaphase-promoting complex-dependent catabolic process"/>
    <property type="evidence" value="ECO:0007669"/>
    <property type="project" value="TreeGrafter"/>
</dbReference>
<feature type="region of interest" description="Disordered" evidence="8">
    <location>
        <begin position="708"/>
        <end position="731"/>
    </location>
</feature>
<evidence type="ECO:0000256" key="5">
    <source>
        <dbReference type="ARBA" id="ARBA00022803"/>
    </source>
</evidence>
<evidence type="ECO:0000259" key="9">
    <source>
        <dbReference type="Pfam" id="PF04049"/>
    </source>
</evidence>
<dbReference type="Pfam" id="PF13181">
    <property type="entry name" value="TPR_8"/>
    <property type="match status" value="1"/>
</dbReference>
<gene>
    <name evidence="10" type="ORF">K437DRAFT_275614</name>
</gene>
<dbReference type="OMA" id="IAARWEM"/>
<name>A0A066VQQ7_TILAU</name>
<dbReference type="OrthoDB" id="10262026at2759"/>
<feature type="region of interest" description="Disordered" evidence="8">
    <location>
        <begin position="120"/>
        <end position="142"/>
    </location>
</feature>